<protein>
    <submittedName>
        <fullName evidence="2">Uncharacterized protein</fullName>
    </submittedName>
</protein>
<feature type="compositionally biased region" description="Basic and acidic residues" evidence="1">
    <location>
        <begin position="47"/>
        <end position="63"/>
    </location>
</feature>
<evidence type="ECO:0000256" key="1">
    <source>
        <dbReference type="SAM" id="MobiDB-lite"/>
    </source>
</evidence>
<dbReference type="AlphaFoldDB" id="A0A2N0NFB1"/>
<feature type="compositionally biased region" description="Polar residues" evidence="1">
    <location>
        <begin position="1"/>
        <end position="16"/>
    </location>
</feature>
<evidence type="ECO:0000313" key="3">
    <source>
        <dbReference type="Proteomes" id="UP000232722"/>
    </source>
</evidence>
<sequence length="63" mass="7069">MSNITTRSKKTSNNTEAMDIEFEKNSSPSQLPESCDSNTGSTSEPMETDKENITILDDQHWSE</sequence>
<accession>A0A2N0NFB1</accession>
<gene>
    <name evidence="2" type="ORF">RhiirA5_441945</name>
</gene>
<reference evidence="2 3" key="1">
    <citation type="submission" date="2016-04" db="EMBL/GenBank/DDBJ databases">
        <title>Genome analyses suggest a sexual origin of heterokaryosis in a supposedly ancient asexual fungus.</title>
        <authorList>
            <person name="Ropars J."/>
            <person name="Sedzielewska K."/>
            <person name="Noel J."/>
            <person name="Charron P."/>
            <person name="Farinelli L."/>
            <person name="Marton T."/>
            <person name="Kruger M."/>
            <person name="Pelin A."/>
            <person name="Brachmann A."/>
            <person name="Corradi N."/>
        </authorList>
    </citation>
    <scope>NUCLEOTIDE SEQUENCE [LARGE SCALE GENOMIC DNA]</scope>
    <source>
        <strain evidence="2 3">A5</strain>
    </source>
</reference>
<reference evidence="2 3" key="2">
    <citation type="submission" date="2017-09" db="EMBL/GenBank/DDBJ databases">
        <title>Extensive intraspecific genome diversity in a model arbuscular mycorrhizal fungus.</title>
        <authorList>
            <person name="Chen E.C."/>
            <person name="Morin E."/>
            <person name="Beaudet D."/>
            <person name="Noel J."/>
            <person name="Ndikumana S."/>
            <person name="Charron P."/>
            <person name="St-Onge C."/>
            <person name="Giorgi J."/>
            <person name="Grigoriev I.V."/>
            <person name="Roux C."/>
            <person name="Martin F.M."/>
            <person name="Corradi N."/>
        </authorList>
    </citation>
    <scope>NUCLEOTIDE SEQUENCE [LARGE SCALE GENOMIC DNA]</scope>
    <source>
        <strain evidence="2 3">A5</strain>
    </source>
</reference>
<proteinExistence type="predicted"/>
<dbReference type="EMBL" id="LLXJ01008612">
    <property type="protein sequence ID" value="PKB93228.1"/>
    <property type="molecule type" value="Genomic_DNA"/>
</dbReference>
<evidence type="ECO:0000313" key="2">
    <source>
        <dbReference type="EMBL" id="PKB93228.1"/>
    </source>
</evidence>
<dbReference type="Proteomes" id="UP000232722">
    <property type="component" value="Unassembled WGS sequence"/>
</dbReference>
<comment type="caution">
    <text evidence="2">The sequence shown here is derived from an EMBL/GenBank/DDBJ whole genome shotgun (WGS) entry which is preliminary data.</text>
</comment>
<name>A0A2N0NFB1_9GLOM</name>
<organism evidence="2 3">
    <name type="scientific">Rhizophagus irregularis</name>
    <dbReference type="NCBI Taxonomy" id="588596"/>
    <lineage>
        <taxon>Eukaryota</taxon>
        <taxon>Fungi</taxon>
        <taxon>Fungi incertae sedis</taxon>
        <taxon>Mucoromycota</taxon>
        <taxon>Glomeromycotina</taxon>
        <taxon>Glomeromycetes</taxon>
        <taxon>Glomerales</taxon>
        <taxon>Glomeraceae</taxon>
        <taxon>Rhizophagus</taxon>
    </lineage>
</organism>
<feature type="region of interest" description="Disordered" evidence="1">
    <location>
        <begin position="1"/>
        <end position="63"/>
    </location>
</feature>
<feature type="compositionally biased region" description="Polar residues" evidence="1">
    <location>
        <begin position="25"/>
        <end position="45"/>
    </location>
</feature>